<name>A3XKB0_LEEBM</name>
<dbReference type="STRING" id="398720.MED217_02655"/>
<gene>
    <name evidence="1" type="ORF">MED217_02655</name>
</gene>
<dbReference type="Proteomes" id="UP000001601">
    <property type="component" value="Unassembled WGS sequence"/>
</dbReference>
<accession>A3XKB0</accession>
<keyword evidence="2" id="KW-1185">Reference proteome</keyword>
<reference evidence="1 2" key="1">
    <citation type="journal article" date="2007" name="Nature">
        <title>Light stimulates growth of proteorhodopsin-containing marine Flavobacteria.</title>
        <authorList>
            <person name="Gomez-Consarnau L."/>
            <person name="Gonzalez J.M."/>
            <person name="Coll-Llado M."/>
            <person name="Gourdon P."/>
            <person name="Pascher T."/>
            <person name="Neutze R."/>
            <person name="Pedros-Alio C."/>
            <person name="Pinhassi J."/>
        </authorList>
    </citation>
    <scope>NUCLEOTIDE SEQUENCE [LARGE SCALE GENOMIC DNA]</scope>
    <source>
        <strain evidence="1 2">MED217</strain>
    </source>
</reference>
<dbReference type="EMBL" id="AANC01000003">
    <property type="protein sequence ID" value="EAQ50015.1"/>
    <property type="molecule type" value="Genomic_DNA"/>
</dbReference>
<evidence type="ECO:0000313" key="2">
    <source>
        <dbReference type="Proteomes" id="UP000001601"/>
    </source>
</evidence>
<sequence>MFHLQFNCFKLELFYSDTNQTIKIRSLTIMTCLIAFKERQVSAPDYLPVVQNAYSVPIILFLGIEFLNCVGVNPLTFLKVALNEDLELKPTSGAIPKRV</sequence>
<organism evidence="1 2">
    <name type="scientific">Leeuwenhoekiella blandensis (strain CECT 7118 / CCUG 51940 / KCTC 22103 / MED217)</name>
    <name type="common">Flavobacterium sp. (strain MED217)</name>
    <dbReference type="NCBI Taxonomy" id="398720"/>
    <lineage>
        <taxon>Bacteria</taxon>
        <taxon>Pseudomonadati</taxon>
        <taxon>Bacteroidota</taxon>
        <taxon>Flavobacteriia</taxon>
        <taxon>Flavobacteriales</taxon>
        <taxon>Flavobacteriaceae</taxon>
        <taxon>Leeuwenhoekiella</taxon>
    </lineage>
</organism>
<proteinExistence type="predicted"/>
<evidence type="ECO:0000313" key="1">
    <source>
        <dbReference type="EMBL" id="EAQ50015.1"/>
    </source>
</evidence>
<dbReference type="AlphaFoldDB" id="A3XKB0"/>
<protein>
    <submittedName>
        <fullName evidence="1">Uncharacterized protein</fullName>
    </submittedName>
</protein>
<dbReference type="HOGENOM" id="CLU_2316802_0_0_10"/>
<comment type="caution">
    <text evidence="1">The sequence shown here is derived from an EMBL/GenBank/DDBJ whole genome shotgun (WGS) entry which is preliminary data.</text>
</comment>